<sequence length="159" mass="17321">MSLLNVNLKAKLLLAGLGVALAVTPMIAQAKGAHSPRASFEEFDADGDGRITEAEMLAHREARFAQADSDGNGLLSRDELQAAAESRRAQRFDRMIERFDTDKDGSLSQAEIAEMGGERRGRGFTRMDADGDGVITKAEFEQRGGMRRGGKRHGGNHYK</sequence>
<dbReference type="CDD" id="cd00051">
    <property type="entry name" value="EFh"/>
    <property type="match status" value="1"/>
</dbReference>
<accession>S9QMH9</accession>
<feature type="compositionally biased region" description="Basic residues" evidence="1">
    <location>
        <begin position="145"/>
        <end position="159"/>
    </location>
</feature>
<dbReference type="HOGENOM" id="CLU_091273_2_0_5"/>
<feature type="region of interest" description="Disordered" evidence="1">
    <location>
        <begin position="140"/>
        <end position="159"/>
    </location>
</feature>
<dbReference type="RefSeq" id="WP_021099591.1">
    <property type="nucleotide sequence ID" value="NZ_KE557306.1"/>
</dbReference>
<feature type="domain" description="EF-hand" evidence="3">
    <location>
        <begin position="55"/>
        <end position="90"/>
    </location>
</feature>
<dbReference type="PATRIC" id="fig|1123360.3.peg.1009"/>
<evidence type="ECO:0000256" key="2">
    <source>
        <dbReference type="SAM" id="SignalP"/>
    </source>
</evidence>
<dbReference type="PANTHER" id="PTHR10827:SF85">
    <property type="entry name" value="CALCIUM-BINDING PROTEIN"/>
    <property type="match status" value="1"/>
</dbReference>
<protein>
    <submittedName>
        <fullName evidence="4">EF hand domain protein</fullName>
    </submittedName>
</protein>
<dbReference type="Gene3D" id="1.10.238.10">
    <property type="entry name" value="EF-hand"/>
    <property type="match status" value="3"/>
</dbReference>
<gene>
    <name evidence="4" type="ORF">thalar_01018</name>
</gene>
<dbReference type="EMBL" id="AONI01000008">
    <property type="protein sequence ID" value="EPX80798.1"/>
    <property type="molecule type" value="Genomic_DNA"/>
</dbReference>
<dbReference type="OrthoDB" id="5470953at2"/>
<reference evidence="5" key="1">
    <citation type="journal article" date="2013" name="Stand. Genomic Sci.">
        <title>Genome sequence of the Litoreibacter arenae type strain (DSM 19593(T)), a member of the Roseobacter clade isolated from sea sand.</title>
        <authorList>
            <person name="Riedel T."/>
            <person name="Fiebig A."/>
            <person name="Petersen J."/>
            <person name="Gronow S."/>
            <person name="Kyrpides N.C."/>
            <person name="Goker M."/>
            <person name="Klenk H.P."/>
        </authorList>
    </citation>
    <scope>NUCLEOTIDE SEQUENCE [LARGE SCALE GENOMIC DNA]</scope>
    <source>
        <strain evidence="5">DSM 19593</strain>
    </source>
</reference>
<proteinExistence type="predicted"/>
<keyword evidence="2" id="KW-0732">Signal</keyword>
<dbReference type="eggNOG" id="COG5126">
    <property type="taxonomic scope" value="Bacteria"/>
</dbReference>
<evidence type="ECO:0000256" key="1">
    <source>
        <dbReference type="SAM" id="MobiDB-lite"/>
    </source>
</evidence>
<dbReference type="InterPro" id="IPR002048">
    <property type="entry name" value="EF_hand_dom"/>
</dbReference>
<keyword evidence="5" id="KW-1185">Reference proteome</keyword>
<dbReference type="AlphaFoldDB" id="S9QMH9"/>
<dbReference type="STRING" id="1123360.thalar_01018"/>
<dbReference type="SUPFAM" id="SSF47473">
    <property type="entry name" value="EF-hand"/>
    <property type="match status" value="1"/>
</dbReference>
<dbReference type="PROSITE" id="PS00018">
    <property type="entry name" value="EF_HAND_1"/>
    <property type="match status" value="3"/>
</dbReference>
<comment type="caution">
    <text evidence="4">The sequence shown here is derived from an EMBL/GenBank/DDBJ whole genome shotgun (WGS) entry which is preliminary data.</text>
</comment>
<dbReference type="PANTHER" id="PTHR10827">
    <property type="entry name" value="RETICULOCALBIN"/>
    <property type="match status" value="1"/>
</dbReference>
<evidence type="ECO:0000313" key="5">
    <source>
        <dbReference type="Proteomes" id="UP000015351"/>
    </source>
</evidence>
<name>S9QMH9_9RHOB</name>
<dbReference type="SMART" id="SM00054">
    <property type="entry name" value="EFh"/>
    <property type="match status" value="4"/>
</dbReference>
<dbReference type="InterPro" id="IPR011992">
    <property type="entry name" value="EF-hand-dom_pair"/>
</dbReference>
<organism evidence="4 5">
    <name type="scientific">Litoreibacter arenae DSM 19593</name>
    <dbReference type="NCBI Taxonomy" id="1123360"/>
    <lineage>
        <taxon>Bacteria</taxon>
        <taxon>Pseudomonadati</taxon>
        <taxon>Pseudomonadota</taxon>
        <taxon>Alphaproteobacteria</taxon>
        <taxon>Rhodobacterales</taxon>
        <taxon>Roseobacteraceae</taxon>
        <taxon>Litoreibacter</taxon>
    </lineage>
</organism>
<dbReference type="PROSITE" id="PS50222">
    <property type="entry name" value="EF_HAND_2"/>
    <property type="match status" value="1"/>
</dbReference>
<dbReference type="GO" id="GO:0005509">
    <property type="term" value="F:calcium ion binding"/>
    <property type="evidence" value="ECO:0007669"/>
    <property type="project" value="InterPro"/>
</dbReference>
<dbReference type="Pfam" id="PF13202">
    <property type="entry name" value="EF-hand_5"/>
    <property type="match status" value="2"/>
</dbReference>
<dbReference type="Proteomes" id="UP000015351">
    <property type="component" value="Unassembled WGS sequence"/>
</dbReference>
<feature type="chain" id="PRO_5004568127" evidence="2">
    <location>
        <begin position="31"/>
        <end position="159"/>
    </location>
</feature>
<dbReference type="InterPro" id="IPR018247">
    <property type="entry name" value="EF_Hand_1_Ca_BS"/>
</dbReference>
<evidence type="ECO:0000313" key="4">
    <source>
        <dbReference type="EMBL" id="EPX80798.1"/>
    </source>
</evidence>
<dbReference type="Pfam" id="PF13499">
    <property type="entry name" value="EF-hand_7"/>
    <property type="match status" value="1"/>
</dbReference>
<feature type="signal peptide" evidence="2">
    <location>
        <begin position="1"/>
        <end position="30"/>
    </location>
</feature>
<evidence type="ECO:0000259" key="3">
    <source>
        <dbReference type="PROSITE" id="PS50222"/>
    </source>
</evidence>